<name>A0A2V3PHZ5_9BACT</name>
<dbReference type="OrthoDB" id="1163332at2"/>
<reference evidence="1 2" key="1">
    <citation type="submission" date="2018-03" db="EMBL/GenBank/DDBJ databases">
        <title>Genomic Encyclopedia of Archaeal and Bacterial Type Strains, Phase II (KMG-II): from individual species to whole genera.</title>
        <authorList>
            <person name="Goeker M."/>
        </authorList>
    </citation>
    <scope>NUCLEOTIDE SEQUENCE [LARGE SCALE GENOMIC DNA]</scope>
    <source>
        <strain evidence="1 2">DSM 100214</strain>
    </source>
</reference>
<evidence type="ECO:0000313" key="1">
    <source>
        <dbReference type="EMBL" id="PXV58817.1"/>
    </source>
</evidence>
<comment type="caution">
    <text evidence="1">The sequence shown here is derived from an EMBL/GenBank/DDBJ whole genome shotgun (WGS) entry which is preliminary data.</text>
</comment>
<evidence type="ECO:0000313" key="2">
    <source>
        <dbReference type="Proteomes" id="UP000247973"/>
    </source>
</evidence>
<dbReference type="Proteomes" id="UP000247973">
    <property type="component" value="Unassembled WGS sequence"/>
</dbReference>
<keyword evidence="2" id="KW-1185">Reference proteome</keyword>
<organism evidence="1 2">
    <name type="scientific">Dysgonomonas alginatilytica</name>
    <dbReference type="NCBI Taxonomy" id="1605892"/>
    <lineage>
        <taxon>Bacteria</taxon>
        <taxon>Pseudomonadati</taxon>
        <taxon>Bacteroidota</taxon>
        <taxon>Bacteroidia</taxon>
        <taxon>Bacteroidales</taxon>
        <taxon>Dysgonomonadaceae</taxon>
        <taxon>Dysgonomonas</taxon>
    </lineage>
</organism>
<sequence>MQIYYILTYLSGEKQKIVDVQFEECIEEIVIKENERYKLSTFNLIDSVNSILQTLFSNDVLLRKWGNTPFTDFRKEVLEILYLEHILPQIPDIFSADKEIYKEWIFSISKDILKRIQIKHRDVLTIDKDLDPNPDTIAFKASHTYLAEILDWNKYQQSQIILPELLERKINETCLQKYPIGIHKFIDLLKKDDRDLWKTTSHVIYKIAGLVIKYYCFNKNNSDDLRSDTWIKSNEKIYNLIISGEAPDFESGLHLRNYIAKINLNNLRNIQKKEHLINNTNVTISDFAEIHVEDRDSTDYNDLSFFDIDINNEQEVKFGLINILYNKPKGVYDTLAKGIEDKLDMLIQHSEGESYREIAIKKYGVYCSPEKLKKDEDNIRQGVSRAKKTIIFRFYELLKKQLKYE</sequence>
<dbReference type="EMBL" id="QICL01000044">
    <property type="protein sequence ID" value="PXV58817.1"/>
    <property type="molecule type" value="Genomic_DNA"/>
</dbReference>
<dbReference type="RefSeq" id="WP_110312568.1">
    <property type="nucleotide sequence ID" value="NZ_QICL01000044.1"/>
</dbReference>
<protein>
    <submittedName>
        <fullName evidence="1">Uncharacterized protein</fullName>
    </submittedName>
</protein>
<dbReference type="AlphaFoldDB" id="A0A2V3PHZ5"/>
<gene>
    <name evidence="1" type="ORF">CLV62_14429</name>
</gene>
<accession>A0A2V3PHZ5</accession>
<proteinExistence type="predicted"/>